<evidence type="ECO:0000313" key="1">
    <source>
        <dbReference type="EMBL" id="KPI94614.1"/>
    </source>
</evidence>
<keyword evidence="2" id="KW-1185">Reference proteome</keyword>
<dbReference type="EMBL" id="KQ459598">
    <property type="protein sequence ID" value="KPI94614.1"/>
    <property type="molecule type" value="Genomic_DNA"/>
</dbReference>
<gene>
    <name evidence="1" type="ORF">RR46_05866</name>
</gene>
<sequence length="103" mass="10811">MCVITYAARRGAMDYNIGDRSLRHRAERRRNIGSDTAVCECGSCRSGTTAGTGAGAVRVRVTVAAGSDGWRRLADSETSRAARRTARAALARGPSCPAAALAR</sequence>
<proteinExistence type="predicted"/>
<evidence type="ECO:0000313" key="2">
    <source>
        <dbReference type="Proteomes" id="UP000053268"/>
    </source>
</evidence>
<dbReference type="AlphaFoldDB" id="A0A194PPF4"/>
<accession>A0A194PPF4</accession>
<reference evidence="1 2" key="1">
    <citation type="journal article" date="2015" name="Nat. Commun.">
        <title>Outbred genome sequencing and CRISPR/Cas9 gene editing in butterflies.</title>
        <authorList>
            <person name="Li X."/>
            <person name="Fan D."/>
            <person name="Zhang W."/>
            <person name="Liu G."/>
            <person name="Zhang L."/>
            <person name="Zhao L."/>
            <person name="Fang X."/>
            <person name="Chen L."/>
            <person name="Dong Y."/>
            <person name="Chen Y."/>
            <person name="Ding Y."/>
            <person name="Zhao R."/>
            <person name="Feng M."/>
            <person name="Zhu Y."/>
            <person name="Feng Y."/>
            <person name="Jiang X."/>
            <person name="Zhu D."/>
            <person name="Xiang H."/>
            <person name="Feng X."/>
            <person name="Li S."/>
            <person name="Wang J."/>
            <person name="Zhang G."/>
            <person name="Kronforst M.R."/>
            <person name="Wang W."/>
        </authorList>
    </citation>
    <scope>NUCLEOTIDE SEQUENCE [LARGE SCALE GENOMIC DNA]</scope>
    <source>
        <strain evidence="1">Ya'a_city_454_Px</strain>
        <tissue evidence="1">Whole body</tissue>
    </source>
</reference>
<name>A0A194PPF4_PAPXU</name>
<protein>
    <submittedName>
        <fullName evidence="1">Uncharacterized protein</fullName>
    </submittedName>
</protein>
<organism evidence="1 2">
    <name type="scientific">Papilio xuthus</name>
    <name type="common">Asian swallowtail butterfly</name>
    <dbReference type="NCBI Taxonomy" id="66420"/>
    <lineage>
        <taxon>Eukaryota</taxon>
        <taxon>Metazoa</taxon>
        <taxon>Ecdysozoa</taxon>
        <taxon>Arthropoda</taxon>
        <taxon>Hexapoda</taxon>
        <taxon>Insecta</taxon>
        <taxon>Pterygota</taxon>
        <taxon>Neoptera</taxon>
        <taxon>Endopterygota</taxon>
        <taxon>Lepidoptera</taxon>
        <taxon>Glossata</taxon>
        <taxon>Ditrysia</taxon>
        <taxon>Papilionoidea</taxon>
        <taxon>Papilionidae</taxon>
        <taxon>Papilioninae</taxon>
        <taxon>Papilio</taxon>
    </lineage>
</organism>
<dbReference type="Proteomes" id="UP000053268">
    <property type="component" value="Unassembled WGS sequence"/>
</dbReference>